<sequence length="59" mass="6882">MWERPWLRRSSQARRCCRGDSPAGRLPRGVFLWERPLAANARAPESPGAQRFRNCSRTR</sequence>
<evidence type="ECO:0000313" key="1">
    <source>
        <dbReference type="EMBL" id="AHK79545.1"/>
    </source>
</evidence>
<accession>W8L6Q1</accession>
<evidence type="ECO:0000313" key="2">
    <source>
        <dbReference type="Proteomes" id="UP000019442"/>
    </source>
</evidence>
<reference evidence="2" key="2">
    <citation type="submission" date="2014-02" db="EMBL/GenBank/DDBJ databases">
        <title>Draft Genome Sequence of extremely halophilic bacteria Halorhodospira halochloris.</title>
        <authorList>
            <person name="Singh K.S."/>
        </authorList>
    </citation>
    <scope>NUCLEOTIDE SEQUENCE [LARGE SCALE GENOMIC DNA]</scope>
    <source>
        <strain evidence="2">A</strain>
    </source>
</reference>
<organism evidence="1 2">
    <name type="scientific">Ectothiorhodospira haloalkaliphila</name>
    <dbReference type="NCBI Taxonomy" id="421628"/>
    <lineage>
        <taxon>Bacteria</taxon>
        <taxon>Pseudomonadati</taxon>
        <taxon>Pseudomonadota</taxon>
        <taxon>Gammaproteobacteria</taxon>
        <taxon>Chromatiales</taxon>
        <taxon>Ectothiorhodospiraceae</taxon>
        <taxon>Ectothiorhodospira</taxon>
    </lineage>
</organism>
<dbReference type="KEGG" id="hhc:M911_10710"/>
<proteinExistence type="predicted"/>
<dbReference type="EMBL" id="CP007268">
    <property type="protein sequence ID" value="AHK79545.1"/>
    <property type="molecule type" value="Genomic_DNA"/>
</dbReference>
<name>W8L6Q1_9GAMM</name>
<dbReference type="HOGENOM" id="CLU_2954128_0_0_6"/>
<dbReference type="AlphaFoldDB" id="W8L6Q1"/>
<keyword evidence="2" id="KW-1185">Reference proteome</keyword>
<dbReference type="Proteomes" id="UP000019442">
    <property type="component" value="Chromosome"/>
</dbReference>
<reference evidence="1 2" key="1">
    <citation type="journal article" date="2014" name="J Genomics">
        <title>Draft Genome Sequence of the Extremely Halophilic Phototrophic Purple Sulfur Bacterium Halorhodospira halochloris.</title>
        <authorList>
            <person name="Singh K.S."/>
            <person name="Kirksey J."/>
            <person name="Hoff W.D."/>
            <person name="Deole R."/>
        </authorList>
    </citation>
    <scope>NUCLEOTIDE SEQUENCE [LARGE SCALE GENOMIC DNA]</scope>
    <source>
        <strain evidence="1 2">A</strain>
    </source>
</reference>
<gene>
    <name evidence="1" type="ORF">M911_10710</name>
</gene>
<protein>
    <submittedName>
        <fullName evidence="1">Uncharacterized protein</fullName>
    </submittedName>
</protein>